<dbReference type="KEGG" id="ttc:FOKN1_1738"/>
<dbReference type="SUPFAM" id="SSF51905">
    <property type="entry name" value="FAD/NAD(P)-binding domain"/>
    <property type="match status" value="1"/>
</dbReference>
<keyword evidence="3" id="KW-1185">Reference proteome</keyword>
<proteinExistence type="predicted"/>
<evidence type="ECO:0000313" key="2">
    <source>
        <dbReference type="EMBL" id="BAZ94124.1"/>
    </source>
</evidence>
<organism evidence="2 3">
    <name type="scientific">Thiohalobacter thiocyanaticus</name>
    <dbReference type="NCBI Taxonomy" id="585455"/>
    <lineage>
        <taxon>Bacteria</taxon>
        <taxon>Pseudomonadati</taxon>
        <taxon>Pseudomonadota</taxon>
        <taxon>Gammaproteobacteria</taxon>
        <taxon>Thiohalobacterales</taxon>
        <taxon>Thiohalobacteraceae</taxon>
        <taxon>Thiohalobacter</taxon>
    </lineage>
</organism>
<dbReference type="OrthoDB" id="20837at2"/>
<evidence type="ECO:0000313" key="3">
    <source>
        <dbReference type="Proteomes" id="UP000218765"/>
    </source>
</evidence>
<dbReference type="Proteomes" id="UP000218765">
    <property type="component" value="Chromosome"/>
</dbReference>
<dbReference type="Pfam" id="PF01593">
    <property type="entry name" value="Amino_oxidase"/>
    <property type="match status" value="1"/>
</dbReference>
<dbReference type="RefSeq" id="WP_096366247.1">
    <property type="nucleotide sequence ID" value="NZ_AP018052.1"/>
</dbReference>
<name>A0A1Z4VSE6_9GAMM</name>
<reference evidence="2 3" key="1">
    <citation type="submission" date="2017-05" db="EMBL/GenBank/DDBJ databases">
        <title>Thiocyanate degradation by Thiohalobacter thiocyanaticus FOKN1.</title>
        <authorList>
            <person name="Oshiki M."/>
            <person name="Fukushima T."/>
            <person name="Kawano S."/>
            <person name="Nakagawa J."/>
        </authorList>
    </citation>
    <scope>NUCLEOTIDE SEQUENCE [LARGE SCALE GENOMIC DNA]</scope>
    <source>
        <strain evidence="2 3">FOKN1</strain>
    </source>
</reference>
<dbReference type="AlphaFoldDB" id="A0A1Z4VSE6"/>
<dbReference type="InterPro" id="IPR002937">
    <property type="entry name" value="Amino_oxidase"/>
</dbReference>
<dbReference type="GO" id="GO:0016491">
    <property type="term" value="F:oxidoreductase activity"/>
    <property type="evidence" value="ECO:0007669"/>
    <property type="project" value="InterPro"/>
</dbReference>
<dbReference type="InterPro" id="IPR050464">
    <property type="entry name" value="Zeta_carotene_desat/Oxidored"/>
</dbReference>
<dbReference type="Gene3D" id="1.10.405.20">
    <property type="match status" value="1"/>
</dbReference>
<accession>A0A1Z4VSE6</accession>
<dbReference type="Gene3D" id="3.50.50.60">
    <property type="entry name" value="FAD/NAD(P)-binding domain"/>
    <property type="match status" value="1"/>
</dbReference>
<dbReference type="PANTHER" id="PTHR42923:SF17">
    <property type="entry name" value="AMINE OXIDASE DOMAIN-CONTAINING PROTEIN"/>
    <property type="match status" value="1"/>
</dbReference>
<dbReference type="InterPro" id="IPR036188">
    <property type="entry name" value="FAD/NAD-bd_sf"/>
</dbReference>
<protein>
    <submittedName>
        <fullName evidence="2">Amine oxidase</fullName>
    </submittedName>
</protein>
<gene>
    <name evidence="2" type="ORF">FOKN1_1738</name>
</gene>
<sequence length="430" mass="48538">MKDRIAVIGAGVAGLSTAWLLRERYDVTLVERNAYIGGHTHTVEVDSKAGSVPVDTGFIVYNEPNYPLLTRLFDWLGVDTQPTDMSFSASIDAGSIEYAGSSLQTLFARPGSLTDPRHLRMLREILDFNRRATRQLQQTSSLTLGGFLEHQGYGRELRDHYLLPMAAAIWSCPLEAMLAYPMHSFSRFFANHGLLSLRNRPQWRTVSGGSYLYVKAMLRDLGQRAVRDCPVEQIRRGDDGRWSLHTADGELGNFDQVVLACHADEAWAMLSPGLRAARAPLAGFRYQENQAVLHSDSRLMPRLRRVWSAWNYRSEVDTSGSRAVCVTYWMNRLQRLDNPQPYFVTLNPLQEPAPDTVHARMVYHHPVYDSEALRRQPQLQSLQGRDGLWLCGSYFGYGFHEDALRSAVEVADRLGVQPPWVTGLDRRGAA</sequence>
<evidence type="ECO:0000259" key="1">
    <source>
        <dbReference type="Pfam" id="PF01593"/>
    </source>
</evidence>
<dbReference type="Gene3D" id="3.30.70.1990">
    <property type="match status" value="1"/>
</dbReference>
<dbReference type="EMBL" id="AP018052">
    <property type="protein sequence ID" value="BAZ94124.1"/>
    <property type="molecule type" value="Genomic_DNA"/>
</dbReference>
<dbReference type="PANTHER" id="PTHR42923">
    <property type="entry name" value="PROTOPORPHYRINOGEN OXIDASE"/>
    <property type="match status" value="1"/>
</dbReference>
<feature type="domain" description="Amine oxidase" evidence="1">
    <location>
        <begin position="12"/>
        <end position="414"/>
    </location>
</feature>